<dbReference type="EMBL" id="JRTT01000049">
    <property type="protein sequence ID" value="KHD74235.1"/>
    <property type="molecule type" value="Genomic_DNA"/>
</dbReference>
<keyword evidence="2" id="KW-1185">Reference proteome</keyword>
<evidence type="ECO:0000313" key="1">
    <source>
        <dbReference type="EMBL" id="KHD74235.1"/>
    </source>
</evidence>
<sequence length="61" mass="6376">MVLPLSERAAALIENTAHPLVIGVRVGGAPAAFVTRGGMTGGTVAYTASRPSRSRRPARRF</sequence>
<gene>
    <name evidence="1" type="ORF">MB27_29840</name>
</gene>
<reference evidence="1 2" key="1">
    <citation type="submission" date="2014-10" db="EMBL/GenBank/DDBJ databases">
        <title>Draft genome sequence of Actinoplanes utahensis NRRL 12052.</title>
        <authorList>
            <person name="Velasco-Bucheli B."/>
            <person name="del Cerro C."/>
            <person name="Hormigo D."/>
            <person name="Garcia J.L."/>
            <person name="Acebal C."/>
            <person name="Arroyo M."/>
            <person name="de la Mata I."/>
        </authorList>
    </citation>
    <scope>NUCLEOTIDE SEQUENCE [LARGE SCALE GENOMIC DNA]</scope>
    <source>
        <strain evidence="1 2">NRRL 12052</strain>
    </source>
</reference>
<name>A0A0A6UDX8_ACTUT</name>
<comment type="caution">
    <text evidence="1">The sequence shown here is derived from an EMBL/GenBank/DDBJ whole genome shotgun (WGS) entry which is preliminary data.</text>
</comment>
<protein>
    <submittedName>
        <fullName evidence="1">Uncharacterized protein</fullName>
    </submittedName>
</protein>
<dbReference type="AlphaFoldDB" id="A0A0A6UDX8"/>
<proteinExistence type="predicted"/>
<accession>A0A0A6UDX8</accession>
<organism evidence="1 2">
    <name type="scientific">Actinoplanes utahensis</name>
    <dbReference type="NCBI Taxonomy" id="1869"/>
    <lineage>
        <taxon>Bacteria</taxon>
        <taxon>Bacillati</taxon>
        <taxon>Actinomycetota</taxon>
        <taxon>Actinomycetes</taxon>
        <taxon>Micromonosporales</taxon>
        <taxon>Micromonosporaceae</taxon>
        <taxon>Actinoplanes</taxon>
    </lineage>
</organism>
<evidence type="ECO:0000313" key="2">
    <source>
        <dbReference type="Proteomes" id="UP000054537"/>
    </source>
</evidence>
<dbReference type="Proteomes" id="UP000054537">
    <property type="component" value="Unassembled WGS sequence"/>
</dbReference>